<feature type="domain" description="EGF-like" evidence="14">
    <location>
        <begin position="660"/>
        <end position="694"/>
    </location>
</feature>
<evidence type="ECO:0000256" key="9">
    <source>
        <dbReference type="PROSITE-ProRule" id="PRU00076"/>
    </source>
</evidence>
<dbReference type="InterPro" id="IPR036436">
    <property type="entry name" value="Disintegrin_dom_sf"/>
</dbReference>
<dbReference type="PROSITE" id="PS50026">
    <property type="entry name" value="EGF_3"/>
    <property type="match status" value="1"/>
</dbReference>
<dbReference type="InterPro" id="IPR024079">
    <property type="entry name" value="MetalloPept_cat_dom_sf"/>
</dbReference>
<evidence type="ECO:0000256" key="13">
    <source>
        <dbReference type="SAM" id="SignalP"/>
    </source>
</evidence>
<dbReference type="Gene3D" id="3.40.390.10">
    <property type="entry name" value="Collagenase (Catalytic Domain)"/>
    <property type="match status" value="1"/>
</dbReference>
<organism evidence="17 18">
    <name type="scientific">Microtus ochrogaster</name>
    <name type="common">Prairie vole</name>
    <dbReference type="NCBI Taxonomy" id="79684"/>
    <lineage>
        <taxon>Eukaryota</taxon>
        <taxon>Metazoa</taxon>
        <taxon>Chordata</taxon>
        <taxon>Craniata</taxon>
        <taxon>Vertebrata</taxon>
        <taxon>Euteleostomi</taxon>
        <taxon>Mammalia</taxon>
        <taxon>Eutheria</taxon>
        <taxon>Euarchontoglires</taxon>
        <taxon>Glires</taxon>
        <taxon>Rodentia</taxon>
        <taxon>Myomorpha</taxon>
        <taxon>Muroidea</taxon>
        <taxon>Cricetidae</taxon>
        <taxon>Arvicolinae</taxon>
        <taxon>Microtus</taxon>
    </lineage>
</organism>
<dbReference type="InterPro" id="IPR034027">
    <property type="entry name" value="Reprolysin_adamalysin"/>
</dbReference>
<dbReference type="CDD" id="cd04269">
    <property type="entry name" value="ZnMc_adamalysin_II_like"/>
    <property type="match status" value="1"/>
</dbReference>
<evidence type="ECO:0000256" key="5">
    <source>
        <dbReference type="ARBA" id="ARBA00023136"/>
    </source>
</evidence>
<evidence type="ECO:0000259" key="15">
    <source>
        <dbReference type="PROSITE" id="PS50214"/>
    </source>
</evidence>
<gene>
    <name evidence="18" type="primary">LOC101995772</name>
</gene>
<comment type="caution">
    <text evidence="9">Lacks conserved residue(s) required for the propagation of feature annotation.</text>
</comment>
<evidence type="ECO:0000313" key="18">
    <source>
        <dbReference type="RefSeq" id="XP_013207417.1"/>
    </source>
</evidence>
<evidence type="ECO:0000256" key="10">
    <source>
        <dbReference type="PROSITE-ProRule" id="PRU00276"/>
    </source>
</evidence>
<dbReference type="Pfam" id="PF08516">
    <property type="entry name" value="ADAM_CR"/>
    <property type="match status" value="1"/>
</dbReference>
<dbReference type="InterPro" id="IPR001590">
    <property type="entry name" value="Peptidase_M12B"/>
</dbReference>
<feature type="transmembrane region" description="Helical" evidence="12">
    <location>
        <begin position="729"/>
        <end position="749"/>
    </location>
</feature>
<dbReference type="InterPro" id="IPR000742">
    <property type="entry name" value="EGF"/>
</dbReference>
<dbReference type="PANTHER" id="PTHR11905">
    <property type="entry name" value="ADAM A DISINTEGRIN AND METALLOPROTEASE DOMAIN"/>
    <property type="match status" value="1"/>
</dbReference>
<dbReference type="RefSeq" id="XP_013207417.1">
    <property type="nucleotide sequence ID" value="XM_013351963.1"/>
</dbReference>
<dbReference type="InterPro" id="IPR006586">
    <property type="entry name" value="ADAM_Cys-rich"/>
</dbReference>
<dbReference type="SMART" id="SM00608">
    <property type="entry name" value="ACR"/>
    <property type="match status" value="1"/>
</dbReference>
<keyword evidence="5 12" id="KW-0472">Membrane</keyword>
<comment type="subunit">
    <text evidence="7">Interacts with TEX101.</text>
</comment>
<keyword evidence="2 9" id="KW-0245">EGF-like domain</keyword>
<keyword evidence="17" id="KW-1185">Reference proteome</keyword>
<dbReference type="InterPro" id="IPR001762">
    <property type="entry name" value="Disintegrin_dom"/>
</dbReference>
<proteinExistence type="predicted"/>
<dbReference type="PROSITE" id="PS01186">
    <property type="entry name" value="EGF_2"/>
    <property type="match status" value="1"/>
</dbReference>
<keyword evidence="4 12" id="KW-1133">Transmembrane helix</keyword>
<dbReference type="SMART" id="SM00050">
    <property type="entry name" value="DISIN"/>
    <property type="match status" value="1"/>
</dbReference>
<name>A0ABM1ASF9_MICOH</name>
<feature type="chain" id="PRO_5045114733" evidence="13">
    <location>
        <begin position="17"/>
        <end position="802"/>
    </location>
</feature>
<comment type="subcellular location">
    <subcellularLocation>
        <location evidence="1">Membrane</location>
        <topology evidence="1">Single-pass membrane protein</topology>
    </subcellularLocation>
</comment>
<evidence type="ECO:0000259" key="14">
    <source>
        <dbReference type="PROSITE" id="PS50026"/>
    </source>
</evidence>
<dbReference type="Proteomes" id="UP000694915">
    <property type="component" value="Linkage group LG7_11"/>
</dbReference>
<sequence length="802" mass="89873">MFLLLVLFMGLSGLQAGQSPQKTILQTTVPEKISSLDVEKDPENHIAYLITIAEKPYFVHLKKQSYITSTSVIYTYDNNDIRRSQPLSFLESCTYNGYVTGFPNSLVTLSICSGLRGTIQFENVSYGIEPVETISGFVHVIYEITNDNIEIPVLEENQSYYWYNNSQFQFKRNVKKTSSIKLSPRYFEMDIVVDKKLFDYMGSDIKTVIQKVTHVIGLVNTMFSMLELTVVIHSIEIWSKGNRISVPESPKSLLMAFLNWKRDHKQKHVSYLLAFDEHPASIGALYPGELCRVDFDVAVALYPKGLSLESYSVIIAQLLSLGMGLTYDNTDTCHCTGDVCLMTPKAIYFGGMKSFSACSLDDFKQLSVGKDLGCLQDWPMERKRVRRPRRICGNGVLEGESINTAVATAASAPVFNGLRKDSTPRVPQAASPHLEGLRTSDSVVGNCTHRACCDPMSCRLKPNAECGSGECCKQDCTIKPINTPCRKSTGECDFPEYCNGNLSYCGRDTYLRDGEYCDSGQAFCFNGLCRTTDKQCIKLLGKGVRGAPFWCHEELNSRGDRFGNCISHHCKFEDVLCGKLVCTWPFKRIVKLVNISTVYTHVQNDVCVSFYKGGRMPKGTPTTYSTIEDRDETFVEDGTICGPDMYCKEAVCRELRFVTNFNTCNATRDCNNHGFCNNFDHCHCEEGYNPPHCEEMKGQFGSIDDGHAFHTEGKSLMRRQVHGFTSRQWLQLIFYISLPAIIIIIALLIRQSKLKHLFYREGSESNRSTSEDSGSVTKMTTSKVSAPLATTSAATQKEETSA</sequence>
<accession>A0ABM1ASF9</accession>
<keyword evidence="3 12" id="KW-0812">Transmembrane</keyword>
<evidence type="ECO:0000259" key="16">
    <source>
        <dbReference type="PROSITE" id="PS50215"/>
    </source>
</evidence>
<dbReference type="InterPro" id="IPR018358">
    <property type="entry name" value="Disintegrin_CS"/>
</dbReference>
<evidence type="ECO:0000256" key="6">
    <source>
        <dbReference type="ARBA" id="ARBA00023157"/>
    </source>
</evidence>
<evidence type="ECO:0000256" key="4">
    <source>
        <dbReference type="ARBA" id="ARBA00022989"/>
    </source>
</evidence>
<dbReference type="PROSITE" id="PS50214">
    <property type="entry name" value="DISINTEGRIN_2"/>
    <property type="match status" value="1"/>
</dbReference>
<feature type="disulfide bond" evidence="9">
    <location>
        <begin position="684"/>
        <end position="693"/>
    </location>
</feature>
<evidence type="ECO:0000256" key="11">
    <source>
        <dbReference type="SAM" id="MobiDB-lite"/>
    </source>
</evidence>
<feature type="signal peptide" evidence="13">
    <location>
        <begin position="1"/>
        <end position="16"/>
    </location>
</feature>
<keyword evidence="13" id="KW-0732">Signal</keyword>
<feature type="compositionally biased region" description="Polar residues" evidence="11">
    <location>
        <begin position="765"/>
        <end position="795"/>
    </location>
</feature>
<evidence type="ECO:0000256" key="7">
    <source>
        <dbReference type="ARBA" id="ARBA00038664"/>
    </source>
</evidence>
<evidence type="ECO:0000256" key="2">
    <source>
        <dbReference type="ARBA" id="ARBA00022536"/>
    </source>
</evidence>
<feature type="disulfide bond" evidence="8">
    <location>
        <begin position="485"/>
        <end position="505"/>
    </location>
</feature>
<evidence type="ECO:0000256" key="3">
    <source>
        <dbReference type="ARBA" id="ARBA00022692"/>
    </source>
</evidence>
<reference evidence="18" key="1">
    <citation type="submission" date="2025-08" db="UniProtKB">
        <authorList>
            <consortium name="RefSeq"/>
        </authorList>
    </citation>
    <scope>IDENTIFICATION</scope>
</reference>
<evidence type="ECO:0000256" key="8">
    <source>
        <dbReference type="PROSITE-ProRule" id="PRU00068"/>
    </source>
</evidence>
<dbReference type="PANTHER" id="PTHR11905:SF28">
    <property type="entry name" value="DISINTEGRIN AND METALLOPROTEINASE DOMAIN-CONTAINING PROTEIN 5"/>
    <property type="match status" value="1"/>
</dbReference>
<keyword evidence="6 9" id="KW-1015">Disulfide bond</keyword>
<evidence type="ECO:0000256" key="1">
    <source>
        <dbReference type="ARBA" id="ARBA00004167"/>
    </source>
</evidence>
<feature type="region of interest" description="Disordered" evidence="11">
    <location>
        <begin position="761"/>
        <end position="802"/>
    </location>
</feature>
<evidence type="ECO:0000256" key="12">
    <source>
        <dbReference type="SAM" id="Phobius"/>
    </source>
</evidence>
<dbReference type="Pfam" id="PF00200">
    <property type="entry name" value="Disintegrin"/>
    <property type="match status" value="1"/>
</dbReference>
<dbReference type="PROSITE" id="PS50215">
    <property type="entry name" value="ADAM_MEPRO"/>
    <property type="match status" value="1"/>
</dbReference>
<dbReference type="GeneID" id="101995772"/>
<dbReference type="PROSITE" id="PS00427">
    <property type="entry name" value="DISINTEGRIN_1"/>
    <property type="match status" value="1"/>
</dbReference>
<dbReference type="Gene3D" id="4.10.70.10">
    <property type="entry name" value="Disintegrin domain"/>
    <property type="match status" value="1"/>
</dbReference>
<dbReference type="SUPFAM" id="SSF57552">
    <property type="entry name" value="Blood coagulation inhibitor (disintegrin)"/>
    <property type="match status" value="1"/>
</dbReference>
<feature type="domain" description="Peptidase M12B" evidence="16">
    <location>
        <begin position="185"/>
        <end position="379"/>
    </location>
</feature>
<evidence type="ECO:0000313" key="17">
    <source>
        <dbReference type="Proteomes" id="UP000694915"/>
    </source>
</evidence>
<feature type="disulfide bond" evidence="10">
    <location>
        <begin position="335"/>
        <end position="340"/>
    </location>
</feature>
<protein>
    <submittedName>
        <fullName evidence="18">Disintegrin and metalloproteinase domain-containing protein 5-like</fullName>
    </submittedName>
</protein>
<dbReference type="SUPFAM" id="SSF55486">
    <property type="entry name" value="Metalloproteases ('zincins'), catalytic domain"/>
    <property type="match status" value="1"/>
</dbReference>
<dbReference type="Pfam" id="PF01421">
    <property type="entry name" value="Reprolysin"/>
    <property type="match status" value="1"/>
</dbReference>
<feature type="domain" description="Disintegrin" evidence="15">
    <location>
        <begin position="426"/>
        <end position="513"/>
    </location>
</feature>